<dbReference type="PANTHER" id="PTHR48050:SF13">
    <property type="entry name" value="STEROL 3-BETA-GLUCOSYLTRANSFERASE UGT80A2"/>
    <property type="match status" value="1"/>
</dbReference>
<dbReference type="GO" id="GO:0046872">
    <property type="term" value="F:metal ion binding"/>
    <property type="evidence" value="ECO:0007669"/>
    <property type="project" value="UniProtKB-KW"/>
</dbReference>
<keyword evidence="8 9" id="KW-0002">3D-structure</keyword>
<dbReference type="FunFam" id="3.40.50.2000:FF:000072">
    <property type="entry name" value="Glycosyl transferase"/>
    <property type="match status" value="1"/>
</dbReference>
<evidence type="ECO:0007829" key="9">
    <source>
        <dbReference type="PDB" id="3WAG"/>
    </source>
</evidence>
<dbReference type="SUPFAM" id="SSF53756">
    <property type="entry name" value="UDP-Glycosyltransferase/glycogen phosphorylase"/>
    <property type="match status" value="1"/>
</dbReference>
<feature type="binding site" evidence="9">
    <location>
        <position position="12"/>
    </location>
    <ligand>
        <name>dTDP</name>
        <dbReference type="ChEBI" id="CHEBI:58369"/>
    </ligand>
</feature>
<dbReference type="GO" id="GO:0016758">
    <property type="term" value="F:hexosyltransferase activity"/>
    <property type="evidence" value="ECO:0007669"/>
    <property type="project" value="UniProtKB-ARBA"/>
</dbReference>
<dbReference type="InterPro" id="IPR002213">
    <property type="entry name" value="UDP_glucos_trans"/>
</dbReference>
<dbReference type="InterPro" id="IPR010610">
    <property type="entry name" value="EryCIII-like_C"/>
</dbReference>
<dbReference type="AlphaFoldDB" id="Q76KZ6"/>
<dbReference type="CAZy" id="GT1">
    <property type="family name" value="Glycosyltransferase Family 1"/>
</dbReference>
<feature type="binding site" evidence="8 9">
    <location>
        <position position="355"/>
    </location>
    <ligand>
        <name>Mg(2+)</name>
        <dbReference type="ChEBI" id="CHEBI:18420"/>
    </ligand>
</feature>
<feature type="binding site" evidence="9">
    <location>
        <position position="324"/>
    </location>
    <ligand>
        <name>dTDP</name>
        <dbReference type="ChEBI" id="CHEBI:58369"/>
    </ligand>
</feature>
<evidence type="ECO:0000256" key="2">
    <source>
        <dbReference type="ARBA" id="ARBA00022676"/>
    </source>
</evidence>
<accession>Q76KZ6</accession>
<dbReference type="CDD" id="cd03784">
    <property type="entry name" value="GT1_Gtf-like"/>
    <property type="match status" value="1"/>
</dbReference>
<dbReference type="Pfam" id="PF06722">
    <property type="entry name" value="EryCIII-like_C"/>
    <property type="match status" value="1"/>
</dbReference>
<sequence length="419" mass="46067">MRVLMTVFANRSHLYNMVPLAWALTTAGHEVHIASHPDNVQAISDSGLTAVPVGNDLNIMALAQSTPREEMVNGGALTLNETRPEKLTWQYIHDVFAQYSQIYEYMADSTMTADLVAHARQWQPDLVIWDALTYAGPIAAEAVGAPHVRMLFGLDQWGRMRDHFNRLTGERAADDRHDPLADWLATKGEPHGVAFTESLVTGTTTLAVAPPWMSFPSEQPALSMRHLPFNGPAVLPDWLREAPSRPRVCLTLGLTLRELADDNVTLADFVNAVADIDADVVATFSAEQVAEIGDLPDNVRAVDFVPLHALLPSCAAIVHHGGGGTRTNAIRYGVPQLIVPNWLWDEGYVAERFAERGAALVTEVPDLTPDRLRDQLRRLIAEPSFKAAAEQIQKEYDALPSLTETVGELVRVAERGRSL</sequence>
<evidence type="ECO:0000256" key="3">
    <source>
        <dbReference type="ARBA" id="ARBA00022679"/>
    </source>
</evidence>
<evidence type="ECO:0007829" key="8">
    <source>
        <dbReference type="PDB" id="3WAD"/>
    </source>
</evidence>
<proteinExistence type="evidence at protein level"/>
<dbReference type="GO" id="GO:0017000">
    <property type="term" value="P:antibiotic biosynthetic process"/>
    <property type="evidence" value="ECO:0007669"/>
    <property type="project" value="UniProtKB-KW"/>
</dbReference>
<feature type="domain" description="Erythromycin biosynthesis protein CIII-like C-terminal" evidence="5">
    <location>
        <begin position="270"/>
        <end position="410"/>
    </location>
</feature>
<dbReference type="Pfam" id="PF21036">
    <property type="entry name" value="EryCIII-like_N"/>
    <property type="match status" value="1"/>
</dbReference>
<evidence type="ECO:0000259" key="5">
    <source>
        <dbReference type="Pfam" id="PF06722"/>
    </source>
</evidence>
<reference evidence="8 9" key="2">
    <citation type="submission" date="2013-05" db="PDB data bank">
        <title>Crystal Structure of Glycosyltransferase VinC Involved in the Biosynthesis of Vicenistatin.</title>
        <authorList>
            <person name="Nango E."/>
            <person name="Minami A."/>
            <person name="Kumasaka T."/>
            <person name="Eguchi T."/>
        </authorList>
    </citation>
    <scope>X-RAY CRYSTALLOGRAPHY (2.00 ANGSTROMS) IN COMPLEX WITH MG(2+) AND DTDP</scope>
</reference>
<dbReference type="InterPro" id="IPR048284">
    <property type="entry name" value="EryCIII-like_N"/>
</dbReference>
<dbReference type="NCBIfam" id="TIGR04516">
    <property type="entry name" value="glycosyl_450act"/>
    <property type="match status" value="1"/>
</dbReference>
<dbReference type="PDBsum" id="3WAG"/>
<dbReference type="EvolutionaryTrace" id="Q76KZ6"/>
<evidence type="ECO:0000256" key="4">
    <source>
        <dbReference type="ARBA" id="ARBA00023194"/>
    </source>
</evidence>
<name>Q76KZ6_STRHA</name>
<feature type="domain" description="Erythromycin biosynthesis protein CIII-like N-terminal" evidence="6">
    <location>
        <begin position="22"/>
        <end position="253"/>
    </location>
</feature>
<evidence type="ECO:0000256" key="1">
    <source>
        <dbReference type="ARBA" id="ARBA00006962"/>
    </source>
</evidence>
<dbReference type="GO" id="GO:0008194">
    <property type="term" value="F:UDP-glycosyltransferase activity"/>
    <property type="evidence" value="ECO:0007669"/>
    <property type="project" value="InterPro"/>
</dbReference>
<feature type="binding site" evidence="9">
    <location>
        <position position="328"/>
    </location>
    <ligand>
        <name>dTDP</name>
        <dbReference type="ChEBI" id="CHEBI:58369"/>
    </ligand>
</feature>
<feature type="binding site" evidence="8 9">
    <location>
        <position position="351"/>
    </location>
    <ligand>
        <name>Mg(2+)</name>
        <dbReference type="ChEBI" id="CHEBI:18420"/>
    </ligand>
</feature>
<dbReference type="Gene3D" id="3.40.50.2000">
    <property type="entry name" value="Glycogen Phosphorylase B"/>
    <property type="match status" value="2"/>
</dbReference>
<feature type="binding site" evidence="9">
    <location>
        <position position="325"/>
    </location>
    <ligand>
        <name>dTDP</name>
        <dbReference type="ChEBI" id="CHEBI:58369"/>
    </ligand>
</feature>
<keyword evidence="2" id="KW-0328">Glycosyltransferase</keyword>
<dbReference type="PDB" id="3WAD">
    <property type="method" value="X-ray"/>
    <property type="resolution" value="2.00 A"/>
    <property type="chains" value="A/B=1-419"/>
</dbReference>
<dbReference type="InterPro" id="IPR050426">
    <property type="entry name" value="Glycosyltransferase_28"/>
</dbReference>
<comment type="similarity">
    <text evidence="1">Belongs to the glycosyltransferase 28 family.</text>
</comment>
<feature type="binding site" evidence="9">
    <location>
        <position position="320"/>
    </location>
    <ligand>
        <name>dTDP</name>
        <dbReference type="ChEBI" id="CHEBI:58369"/>
    </ligand>
</feature>
<feature type="binding site" evidence="9">
    <location>
        <position position="304"/>
    </location>
    <ligand>
        <name>dTDP</name>
        <dbReference type="ChEBI" id="CHEBI:58369"/>
    </ligand>
</feature>
<dbReference type="PDBsum" id="3WAD"/>
<keyword evidence="3 7" id="KW-0808">Transferase</keyword>
<organism evidence="7">
    <name type="scientific">Streptomyces halstedii</name>
    <dbReference type="NCBI Taxonomy" id="1944"/>
    <lineage>
        <taxon>Bacteria</taxon>
        <taxon>Bacillati</taxon>
        <taxon>Actinomycetota</taxon>
        <taxon>Actinomycetes</taxon>
        <taxon>Kitasatosporales</taxon>
        <taxon>Streptomycetaceae</taxon>
        <taxon>Streptomyces</taxon>
    </lineage>
</organism>
<dbReference type="InterPro" id="IPR030953">
    <property type="entry name" value="Glycosyl_450act"/>
</dbReference>
<protein>
    <submittedName>
        <fullName evidence="7">Glycosyltransferase</fullName>
    </submittedName>
</protein>
<dbReference type="PANTHER" id="PTHR48050">
    <property type="entry name" value="STEROL 3-BETA-GLUCOSYLTRANSFERASE"/>
    <property type="match status" value="1"/>
</dbReference>
<evidence type="ECO:0000313" key="7">
    <source>
        <dbReference type="EMBL" id="BAD08357.1"/>
    </source>
</evidence>
<evidence type="ECO:0000259" key="6">
    <source>
        <dbReference type="Pfam" id="PF21036"/>
    </source>
</evidence>
<gene>
    <name evidence="7" type="primary">vinC</name>
</gene>
<keyword evidence="4" id="KW-0045">Antibiotic biosynthesis</keyword>
<keyword evidence="8 9" id="KW-0479">Metal-binding</keyword>
<dbReference type="EMBL" id="AB086653">
    <property type="protein sequence ID" value="BAD08357.1"/>
    <property type="molecule type" value="Genomic_DNA"/>
</dbReference>
<feature type="binding site" evidence="9">
    <location>
        <position position="305"/>
    </location>
    <ligand>
        <name>dTDP</name>
        <dbReference type="ChEBI" id="CHEBI:58369"/>
    </ligand>
</feature>
<feature type="binding site" evidence="9">
    <location>
        <position position="307"/>
    </location>
    <ligand>
        <name>dTDP</name>
        <dbReference type="ChEBI" id="CHEBI:58369"/>
    </ligand>
</feature>
<dbReference type="PDB" id="3WAG">
    <property type="method" value="X-ray"/>
    <property type="resolution" value="2.10 A"/>
    <property type="chains" value="A/B=1-419"/>
</dbReference>
<dbReference type="SMR" id="Q76KZ6"/>
<feature type="binding site" evidence="9">
    <location>
        <position position="230"/>
    </location>
    <ligand>
        <name>dTDP</name>
        <dbReference type="ChEBI" id="CHEBI:58369"/>
    </ligand>
</feature>
<reference evidence="7" key="1">
    <citation type="journal article" date="2004" name="Chem. Biol.">
        <title>Cloning, sequencing, and functional analysis of the biosynthetic gene cluster of macrolactam antibiotic vicenistatin in Streptomyces halstedii.</title>
        <authorList>
            <person name="Ogasawara Y."/>
            <person name="Katayama K."/>
            <person name="Minami A."/>
            <person name="Otsuka M."/>
            <person name="Eguchi T."/>
            <person name="Kakinuma K."/>
        </authorList>
    </citation>
    <scope>NUCLEOTIDE SEQUENCE</scope>
</reference>